<evidence type="ECO:0000256" key="2">
    <source>
        <dbReference type="ARBA" id="ARBA00022857"/>
    </source>
</evidence>
<dbReference type="NCBIfam" id="NF004825">
    <property type="entry name" value="PRK06181.1"/>
    <property type="match status" value="1"/>
</dbReference>
<dbReference type="PRINTS" id="PR00081">
    <property type="entry name" value="GDHRDH"/>
</dbReference>
<comment type="caution">
    <text evidence="6">The sequence shown here is derived from an EMBL/GenBank/DDBJ whole genome shotgun (WGS) entry which is preliminary data.</text>
</comment>
<dbReference type="PROSITE" id="PS00061">
    <property type="entry name" value="ADH_SHORT"/>
    <property type="match status" value="1"/>
</dbReference>
<accession>A0A9N8VG55</accession>
<dbReference type="InterPro" id="IPR002347">
    <property type="entry name" value="SDR_fam"/>
</dbReference>
<reference evidence="6" key="1">
    <citation type="submission" date="2021-06" db="EMBL/GenBank/DDBJ databases">
        <authorList>
            <person name="Kallberg Y."/>
            <person name="Tangrot J."/>
            <person name="Rosling A."/>
        </authorList>
    </citation>
    <scope>NUCLEOTIDE SEQUENCE</scope>
    <source>
        <strain evidence="6">AZ414A</strain>
    </source>
</reference>
<keyword evidence="3" id="KW-0560">Oxidoreductase</keyword>
<comment type="similarity">
    <text evidence="1">Belongs to the short-chain dehydrogenases/reductases (SDR) family.</text>
</comment>
<dbReference type="GO" id="GO:0016491">
    <property type="term" value="F:oxidoreductase activity"/>
    <property type="evidence" value="ECO:0007669"/>
    <property type="project" value="UniProtKB-KW"/>
</dbReference>
<dbReference type="InterPro" id="IPR036291">
    <property type="entry name" value="NAD(P)-bd_dom_sf"/>
</dbReference>
<evidence type="ECO:0000256" key="5">
    <source>
        <dbReference type="SAM" id="Phobius"/>
    </source>
</evidence>
<keyword evidence="5" id="KW-0472">Membrane</keyword>
<dbReference type="SUPFAM" id="SSF51735">
    <property type="entry name" value="NAD(P)-binding Rossmann-fold domains"/>
    <property type="match status" value="1"/>
</dbReference>
<dbReference type="Gene3D" id="3.40.50.720">
    <property type="entry name" value="NAD(P)-binding Rossmann-like Domain"/>
    <property type="match status" value="1"/>
</dbReference>
<dbReference type="GO" id="GO:0016020">
    <property type="term" value="C:membrane"/>
    <property type="evidence" value="ECO:0007669"/>
    <property type="project" value="TreeGrafter"/>
</dbReference>
<dbReference type="Proteomes" id="UP000789706">
    <property type="component" value="Unassembled WGS sequence"/>
</dbReference>
<dbReference type="InterPro" id="IPR020904">
    <property type="entry name" value="Sc_DH/Rdtase_CS"/>
</dbReference>
<protein>
    <submittedName>
        <fullName evidence="6">2995_t:CDS:1</fullName>
    </submittedName>
</protein>
<keyword evidence="2" id="KW-0521">NADP</keyword>
<dbReference type="EMBL" id="CAJVPK010000123">
    <property type="protein sequence ID" value="CAG8454124.1"/>
    <property type="molecule type" value="Genomic_DNA"/>
</dbReference>
<comment type="function">
    <text evidence="4">Putative oxidoreductase.</text>
</comment>
<sequence>MVYFTIIFVSFVIAASFTGPLVFVFFTLIYPVLYLANVYFRRKRLNSAQPWSFNEKVILITGASSGIGKSLAHLCVKNGANVIICARRDEMLSNVAEECRKINDSVKVLKVKCDIANESEVSQMFEIIKTTFDRLDCIILNAGVSMGEQFEDTDYSIIKKIMDINYFGSTNVTHKALPLLKNNKKSRILVVNSIIGIIPIPLRTGYAASKFALRGFFESLQSELWKDEIFITMAYPGSVRTEINQNRLGSNPRELDLSDAVSSEECARILIEGISRGDKEILFTNRDKLIRLIEGVYPELLAYFAYAKAKKHVDLDRNKNQ</sequence>
<name>A0A9N8VG55_9GLOM</name>
<dbReference type="OrthoDB" id="1933717at2759"/>
<keyword evidence="5" id="KW-1133">Transmembrane helix</keyword>
<evidence type="ECO:0000313" key="6">
    <source>
        <dbReference type="EMBL" id="CAG8454124.1"/>
    </source>
</evidence>
<keyword evidence="7" id="KW-1185">Reference proteome</keyword>
<dbReference type="Pfam" id="PF00106">
    <property type="entry name" value="adh_short"/>
    <property type="match status" value="1"/>
</dbReference>
<evidence type="ECO:0000256" key="1">
    <source>
        <dbReference type="ARBA" id="ARBA00006484"/>
    </source>
</evidence>
<gene>
    <name evidence="6" type="ORF">DEBURN_LOCUS2311</name>
</gene>
<evidence type="ECO:0000256" key="3">
    <source>
        <dbReference type="ARBA" id="ARBA00023002"/>
    </source>
</evidence>
<proteinExistence type="inferred from homology"/>
<keyword evidence="5" id="KW-0812">Transmembrane</keyword>
<dbReference type="PANTHER" id="PTHR44196">
    <property type="entry name" value="DEHYDROGENASE/REDUCTASE SDR FAMILY MEMBER 7B"/>
    <property type="match status" value="1"/>
</dbReference>
<evidence type="ECO:0000313" key="7">
    <source>
        <dbReference type="Proteomes" id="UP000789706"/>
    </source>
</evidence>
<feature type="transmembrane region" description="Helical" evidence="5">
    <location>
        <begin position="6"/>
        <end position="36"/>
    </location>
</feature>
<evidence type="ECO:0000256" key="4">
    <source>
        <dbReference type="ARBA" id="ARBA00037096"/>
    </source>
</evidence>
<dbReference type="PANTHER" id="PTHR44196:SF1">
    <property type="entry name" value="DEHYDROGENASE_REDUCTASE SDR FAMILY MEMBER 7B"/>
    <property type="match status" value="1"/>
</dbReference>
<dbReference type="AlphaFoldDB" id="A0A9N8VG55"/>
<organism evidence="6 7">
    <name type="scientific">Diversispora eburnea</name>
    <dbReference type="NCBI Taxonomy" id="1213867"/>
    <lineage>
        <taxon>Eukaryota</taxon>
        <taxon>Fungi</taxon>
        <taxon>Fungi incertae sedis</taxon>
        <taxon>Mucoromycota</taxon>
        <taxon>Glomeromycotina</taxon>
        <taxon>Glomeromycetes</taxon>
        <taxon>Diversisporales</taxon>
        <taxon>Diversisporaceae</taxon>
        <taxon>Diversispora</taxon>
    </lineage>
</organism>